<evidence type="ECO:0000259" key="5">
    <source>
        <dbReference type="PROSITE" id="PS50850"/>
    </source>
</evidence>
<dbReference type="GO" id="GO:0015937">
    <property type="term" value="P:coenzyme A biosynthetic process"/>
    <property type="evidence" value="ECO:0007669"/>
    <property type="project" value="UniProtKB-ARBA"/>
</dbReference>
<comment type="caution">
    <text evidence="6">The sequence shown here is derived from an EMBL/GenBank/DDBJ whole genome shotgun (WGS) entry which is preliminary data.</text>
</comment>
<feature type="transmembrane region" description="Helical" evidence="4">
    <location>
        <begin position="278"/>
        <end position="300"/>
    </location>
</feature>
<dbReference type="GO" id="GO:0022857">
    <property type="term" value="F:transmembrane transporter activity"/>
    <property type="evidence" value="ECO:0007669"/>
    <property type="project" value="InterPro"/>
</dbReference>
<feature type="transmembrane region" description="Helical" evidence="4">
    <location>
        <begin position="145"/>
        <end position="163"/>
    </location>
</feature>
<reference evidence="7" key="1">
    <citation type="submission" date="2019-06" db="EMBL/GenBank/DDBJ databases">
        <title>Draft genome sequence of the griseofulvin-producing fungus Xylaria cubensis strain G536.</title>
        <authorList>
            <person name="Mead M.E."/>
            <person name="Raja H.A."/>
            <person name="Steenwyk J.L."/>
            <person name="Knowles S.L."/>
            <person name="Oberlies N.H."/>
            <person name="Rokas A."/>
        </authorList>
    </citation>
    <scope>NUCLEOTIDE SEQUENCE [LARGE SCALE GENOMIC DNA]</scope>
    <source>
        <strain evidence="7">G536</strain>
    </source>
</reference>
<proteinExistence type="inferred from homology"/>
<feature type="transmembrane region" description="Helical" evidence="4">
    <location>
        <begin position="169"/>
        <end position="191"/>
    </location>
</feature>
<gene>
    <name evidence="6" type="ORF">FHL15_005153</name>
</gene>
<dbReference type="GO" id="GO:0003824">
    <property type="term" value="F:catalytic activity"/>
    <property type="evidence" value="ECO:0007669"/>
    <property type="project" value="UniProtKB-ARBA"/>
</dbReference>
<name>A0A553I1I9_9PEZI</name>
<dbReference type="SUPFAM" id="SSF103473">
    <property type="entry name" value="MFS general substrate transporter"/>
    <property type="match status" value="1"/>
</dbReference>
<evidence type="ECO:0000256" key="3">
    <source>
        <dbReference type="SAM" id="MobiDB-lite"/>
    </source>
</evidence>
<evidence type="ECO:0000256" key="4">
    <source>
        <dbReference type="SAM" id="Phobius"/>
    </source>
</evidence>
<dbReference type="Pfam" id="PF07690">
    <property type="entry name" value="MFS_1"/>
    <property type="match status" value="1"/>
</dbReference>
<dbReference type="AlphaFoldDB" id="A0A553I1I9"/>
<feature type="region of interest" description="Disordered" evidence="3">
    <location>
        <begin position="566"/>
        <end position="587"/>
    </location>
</feature>
<accession>A0A553I1I9</accession>
<keyword evidence="4" id="KW-0472">Membrane</keyword>
<comment type="similarity">
    <text evidence="2">Belongs to the major facilitator superfamily. Monocarboxylate porter (TC 2.A.1.13) family.</text>
</comment>
<evidence type="ECO:0000313" key="6">
    <source>
        <dbReference type="EMBL" id="TRX94075.1"/>
    </source>
</evidence>
<keyword evidence="4" id="KW-0812">Transmembrane</keyword>
<dbReference type="OrthoDB" id="70224at2759"/>
<feature type="compositionally biased region" description="Low complexity" evidence="3">
    <location>
        <begin position="566"/>
        <end position="582"/>
    </location>
</feature>
<dbReference type="Gene3D" id="3.40.50.10300">
    <property type="entry name" value="CoaB-like"/>
    <property type="match status" value="1"/>
</dbReference>
<dbReference type="EMBL" id="VFLP01000025">
    <property type="protein sequence ID" value="TRX94075.1"/>
    <property type="molecule type" value="Genomic_DNA"/>
</dbReference>
<feature type="region of interest" description="Disordered" evidence="3">
    <location>
        <begin position="938"/>
        <end position="958"/>
    </location>
</feature>
<protein>
    <recommendedName>
        <fullName evidence="5">Major facilitator superfamily (MFS) profile domain-containing protein</fullName>
    </recommendedName>
</protein>
<dbReference type="Proteomes" id="UP000319160">
    <property type="component" value="Unassembled WGS sequence"/>
</dbReference>
<dbReference type="PANTHER" id="PTHR11360">
    <property type="entry name" value="MONOCARBOXYLATE TRANSPORTER"/>
    <property type="match status" value="1"/>
</dbReference>
<dbReference type="SUPFAM" id="SSF102645">
    <property type="entry name" value="CoaB-like"/>
    <property type="match status" value="1"/>
</dbReference>
<evidence type="ECO:0000256" key="1">
    <source>
        <dbReference type="ARBA" id="ARBA00004141"/>
    </source>
</evidence>
<dbReference type="InterPro" id="IPR036259">
    <property type="entry name" value="MFS_trans_sf"/>
</dbReference>
<dbReference type="Gene3D" id="1.20.1250.20">
    <property type="entry name" value="MFS general substrate transporter like domains"/>
    <property type="match status" value="1"/>
</dbReference>
<organism evidence="6 7">
    <name type="scientific">Xylaria flabelliformis</name>
    <dbReference type="NCBI Taxonomy" id="2512241"/>
    <lineage>
        <taxon>Eukaryota</taxon>
        <taxon>Fungi</taxon>
        <taxon>Dikarya</taxon>
        <taxon>Ascomycota</taxon>
        <taxon>Pezizomycotina</taxon>
        <taxon>Sordariomycetes</taxon>
        <taxon>Xylariomycetidae</taxon>
        <taxon>Xylariales</taxon>
        <taxon>Xylariaceae</taxon>
        <taxon>Xylaria</taxon>
    </lineage>
</organism>
<dbReference type="PANTHER" id="PTHR11360:SF177">
    <property type="entry name" value="RIBOFLAVIN TRANSPORTER MCH5"/>
    <property type="match status" value="1"/>
</dbReference>
<sequence length="999" mass="109389">MGVEEKAMPHDVPSVPSPTCLSEKHDVDFSTNPDPQMFVVPNDNPLSGNATGDEESGRAVTLLGEETYPEGGLEAWLVVFGSWCGLVAALGLLNTLGTFQTYVSTHQLSEYSEGTVGWIFSLFTALCFFCGIYIGPLFDKYGPRWLIGPGSIAVVASVMITSVCTKYWHFLLAFGVLGGIGTSLLFTPSIAAIGHFFHARRGLASGIASTGGGVGGVIFPLMLQALFVRIGWGWSIRALGFLSLGLLIVSNIFLKKRLPAPKNISAHPDFRILREKPFLLLTIGVFLLEFGLFIPLTYISSYALANGFNETFAFQLLPILNGASVVGRALPGWWADKIGPFNSNMISVGITIFACYVVWLPFGKTIPGLVIFAILFGFSTGNNIAITPVCVSRLCHIQHYGRYYATCYTIVSIACLIGIPIAGNIVTATNGEYWSLIVFTGLTQWVSAKHNMPVRSPEGSAAVYTTRKVLTGNYSALTTQIDTLLRLQKTTETGSPGAEVNCLTTARKPHKSQPDSPTFILVLALAFALISWYFLESIDQSRSTAPGDPSAALSLSFNIAENRPASRSSSVSSASSQHSMASDTTHSSASSYQVENAYFSSNPPPKALRQHVAAAEEFINQHAAENRRVVLITSGGTTVPLEKQTVRFIDNFSAGTRGATSAEYFLESGYAVIFLHRQFSLLPYSRHYSHSTDCFLDFLHEAEDGSVVANPAHQQKMLRVLRKYNTAKRQNLLLMLPFVTITDYLHELRAVAQLMRPLGPNGLLYLAAAVSDFFVPPERMAEHKIQSTNATDKLQPKKQQQGPTTITTEKRGQQRGNEEDEAFDNFDSSPAVPRSKRLIVDLDPVPKFLKNLVDGWAPEGMIVSFKLETDPSILVHKAKYSLDRYQHHLVIGNLLSTRKWEVVFVSPGREDQWIRVPIARRKKTLSGSGVENLIGVAEREGGSKASEENINEPMDPATLPEGEPEMEIESLIIPAVEAIHDKHVESVMTKNRKRAAQLT</sequence>
<feature type="transmembrane region" description="Helical" evidence="4">
    <location>
        <begin position="403"/>
        <end position="425"/>
    </location>
</feature>
<dbReference type="CDD" id="cd17352">
    <property type="entry name" value="MFS_MCT_SLC16"/>
    <property type="match status" value="1"/>
</dbReference>
<feature type="transmembrane region" description="Helical" evidence="4">
    <location>
        <begin position="203"/>
        <end position="228"/>
    </location>
</feature>
<comment type="subcellular location">
    <subcellularLocation>
        <location evidence="1">Membrane</location>
        <topology evidence="1">Multi-pass membrane protein</topology>
    </subcellularLocation>
</comment>
<dbReference type="InterPro" id="IPR050327">
    <property type="entry name" value="Proton-linked_MCT"/>
</dbReference>
<feature type="compositionally biased region" description="Polar residues" evidence="3">
    <location>
        <begin position="786"/>
        <end position="807"/>
    </location>
</feature>
<dbReference type="InterPro" id="IPR011701">
    <property type="entry name" value="MFS"/>
</dbReference>
<feature type="region of interest" description="Disordered" evidence="3">
    <location>
        <begin position="786"/>
        <end position="830"/>
    </location>
</feature>
<feature type="region of interest" description="Disordered" evidence="3">
    <location>
        <begin position="1"/>
        <end position="20"/>
    </location>
</feature>
<dbReference type="InterPro" id="IPR020846">
    <property type="entry name" value="MFS_dom"/>
</dbReference>
<feature type="transmembrane region" description="Helical" evidence="4">
    <location>
        <begin position="234"/>
        <end position="254"/>
    </location>
</feature>
<dbReference type="GO" id="GO:0016020">
    <property type="term" value="C:membrane"/>
    <property type="evidence" value="ECO:0007669"/>
    <property type="project" value="UniProtKB-SubCell"/>
</dbReference>
<feature type="compositionally biased region" description="Basic and acidic residues" evidence="3">
    <location>
        <begin position="938"/>
        <end position="947"/>
    </location>
</feature>
<dbReference type="STRING" id="2512241.A0A553I1I9"/>
<feature type="transmembrane region" description="Helical" evidence="4">
    <location>
        <begin position="75"/>
        <end position="96"/>
    </location>
</feature>
<keyword evidence="4" id="KW-1133">Transmembrane helix</keyword>
<feature type="transmembrane region" description="Helical" evidence="4">
    <location>
        <begin position="116"/>
        <end position="138"/>
    </location>
</feature>
<keyword evidence="7" id="KW-1185">Reference proteome</keyword>
<feature type="domain" description="Major facilitator superfamily (MFS) profile" evidence="5">
    <location>
        <begin position="77"/>
        <end position="459"/>
    </location>
</feature>
<feature type="transmembrane region" description="Helical" evidence="4">
    <location>
        <begin position="368"/>
        <end position="391"/>
    </location>
</feature>
<evidence type="ECO:0000313" key="7">
    <source>
        <dbReference type="Proteomes" id="UP000319160"/>
    </source>
</evidence>
<evidence type="ECO:0000256" key="2">
    <source>
        <dbReference type="ARBA" id="ARBA00006727"/>
    </source>
</evidence>
<feature type="transmembrane region" description="Helical" evidence="4">
    <location>
        <begin position="517"/>
        <end position="535"/>
    </location>
</feature>
<dbReference type="PROSITE" id="PS50850">
    <property type="entry name" value="MFS"/>
    <property type="match status" value="1"/>
</dbReference>
<dbReference type="InterPro" id="IPR035929">
    <property type="entry name" value="CoaB-like_sf"/>
</dbReference>
<feature type="transmembrane region" description="Helical" evidence="4">
    <location>
        <begin position="343"/>
        <end position="362"/>
    </location>
</feature>